<evidence type="ECO:0000313" key="8">
    <source>
        <dbReference type="Proteomes" id="UP001500467"/>
    </source>
</evidence>
<evidence type="ECO:0000256" key="6">
    <source>
        <dbReference type="ARBA" id="ARBA00023306"/>
    </source>
</evidence>
<evidence type="ECO:0000256" key="1">
    <source>
        <dbReference type="ARBA" id="ARBA00004431"/>
    </source>
</evidence>
<comment type="subcellular location">
    <subcellularLocation>
        <location evidence="1">Cell septum</location>
    </subcellularLocation>
</comment>
<dbReference type="RefSeq" id="WP_253853968.1">
    <property type="nucleotide sequence ID" value="NZ_BAAALM010000010.1"/>
</dbReference>
<reference evidence="8" key="1">
    <citation type="journal article" date="2019" name="Int. J. Syst. Evol. Microbiol.">
        <title>The Global Catalogue of Microorganisms (GCM) 10K type strain sequencing project: providing services to taxonomists for standard genome sequencing and annotation.</title>
        <authorList>
            <consortium name="The Broad Institute Genomics Platform"/>
            <consortium name="The Broad Institute Genome Sequencing Center for Infectious Disease"/>
            <person name="Wu L."/>
            <person name="Ma J."/>
        </authorList>
    </citation>
    <scope>NUCLEOTIDE SEQUENCE [LARGE SCALE GENOMIC DNA]</scope>
    <source>
        <strain evidence="8">JCM 13022</strain>
    </source>
</reference>
<organism evidence="7 8">
    <name type="scientific">Prauserella alba</name>
    <dbReference type="NCBI Taxonomy" id="176898"/>
    <lineage>
        <taxon>Bacteria</taxon>
        <taxon>Bacillati</taxon>
        <taxon>Actinomycetota</taxon>
        <taxon>Actinomycetes</taxon>
        <taxon>Pseudonocardiales</taxon>
        <taxon>Pseudonocardiaceae</taxon>
        <taxon>Prauserella</taxon>
    </lineage>
</organism>
<dbReference type="InterPro" id="IPR006776">
    <property type="entry name" value="SsgB"/>
</dbReference>
<sequence>MHNYEPRGVVVETRAFLEGVARDGTLLPVTFTYVASDPWAVSMLVHTAGPAVPWTFARELIADGLNRPTGEGDVLITPTAEGIGIGLTSPTGVAILKVGRAPLERLIEQTELLVPLGAESDHVNWDHALSTLAFGGEG</sequence>
<keyword evidence="5" id="KW-0717">Septation</keyword>
<keyword evidence="8" id="KW-1185">Reference proteome</keyword>
<proteinExistence type="inferred from homology"/>
<dbReference type="Proteomes" id="UP001500467">
    <property type="component" value="Unassembled WGS sequence"/>
</dbReference>
<keyword evidence="3" id="KW-0132">Cell division</keyword>
<comment type="caution">
    <text evidence="7">The sequence shown here is derived from an EMBL/GenBank/DDBJ whole genome shotgun (WGS) entry which is preliminary data.</text>
</comment>
<name>A0ABP4G0F2_9PSEU</name>
<evidence type="ECO:0000256" key="3">
    <source>
        <dbReference type="ARBA" id="ARBA00022618"/>
    </source>
</evidence>
<accession>A0ABP4G0F2</accession>
<protein>
    <submittedName>
        <fullName evidence="7">SsgA family sporulation/cell division regulator</fullName>
    </submittedName>
</protein>
<dbReference type="Pfam" id="PF04686">
    <property type="entry name" value="SsgA"/>
    <property type="match status" value="1"/>
</dbReference>
<keyword evidence="4" id="KW-0749">Sporulation</keyword>
<keyword evidence="6" id="KW-0131">Cell cycle</keyword>
<evidence type="ECO:0000256" key="2">
    <source>
        <dbReference type="ARBA" id="ARBA00009323"/>
    </source>
</evidence>
<evidence type="ECO:0000256" key="4">
    <source>
        <dbReference type="ARBA" id="ARBA00022969"/>
    </source>
</evidence>
<comment type="similarity">
    <text evidence="2">Belongs to the SsgA family.</text>
</comment>
<evidence type="ECO:0000313" key="7">
    <source>
        <dbReference type="EMBL" id="GAA1208877.1"/>
    </source>
</evidence>
<gene>
    <name evidence="7" type="ORF">GCM10009675_31080</name>
</gene>
<evidence type="ECO:0000256" key="5">
    <source>
        <dbReference type="ARBA" id="ARBA00023210"/>
    </source>
</evidence>
<dbReference type="EMBL" id="BAAALM010000010">
    <property type="protein sequence ID" value="GAA1208877.1"/>
    <property type="molecule type" value="Genomic_DNA"/>
</dbReference>
<dbReference type="Gene3D" id="2.30.31.20">
    <property type="entry name" value="Sporulation-specific cell division protein SsgB"/>
    <property type="match status" value="1"/>
</dbReference>
<dbReference type="InterPro" id="IPR038658">
    <property type="entry name" value="SsgB_sf"/>
</dbReference>